<keyword evidence="13 18" id="KW-0862">Zinc</keyword>
<name>A0A0E3GQL6_CLOSL</name>
<dbReference type="SUPFAM" id="SSF56796">
    <property type="entry name" value="Dehydroquinate synthase-like"/>
    <property type="match status" value="1"/>
</dbReference>
<dbReference type="Gene3D" id="3.40.50.1970">
    <property type="match status" value="1"/>
</dbReference>
<organism evidence="21 22">
    <name type="scientific">Clostridium scatologenes</name>
    <dbReference type="NCBI Taxonomy" id="1548"/>
    <lineage>
        <taxon>Bacteria</taxon>
        <taxon>Bacillati</taxon>
        <taxon>Bacillota</taxon>
        <taxon>Clostridia</taxon>
        <taxon>Eubacteriales</taxon>
        <taxon>Clostridiaceae</taxon>
        <taxon>Clostridium</taxon>
    </lineage>
</organism>
<evidence type="ECO:0000259" key="20">
    <source>
        <dbReference type="Pfam" id="PF24621"/>
    </source>
</evidence>
<evidence type="ECO:0000256" key="13">
    <source>
        <dbReference type="ARBA" id="ARBA00022833"/>
    </source>
</evidence>
<keyword evidence="17 18" id="KW-0170">Cobalt</keyword>
<evidence type="ECO:0000256" key="7">
    <source>
        <dbReference type="ARBA" id="ARBA00013031"/>
    </source>
</evidence>
<dbReference type="RefSeq" id="WP_029159260.1">
    <property type="nucleotide sequence ID" value="NZ_CP009933.1"/>
</dbReference>
<dbReference type="NCBIfam" id="TIGR01357">
    <property type="entry name" value="aroB"/>
    <property type="match status" value="1"/>
</dbReference>
<evidence type="ECO:0000259" key="19">
    <source>
        <dbReference type="Pfam" id="PF01761"/>
    </source>
</evidence>
<dbReference type="PANTHER" id="PTHR43622">
    <property type="entry name" value="3-DEHYDROQUINATE SYNTHASE"/>
    <property type="match status" value="1"/>
</dbReference>
<comment type="catalytic activity">
    <reaction evidence="1 18">
        <text>7-phospho-2-dehydro-3-deoxy-D-arabino-heptonate = 3-dehydroquinate + phosphate</text>
        <dbReference type="Rhea" id="RHEA:21968"/>
        <dbReference type="ChEBI" id="CHEBI:32364"/>
        <dbReference type="ChEBI" id="CHEBI:43474"/>
        <dbReference type="ChEBI" id="CHEBI:58394"/>
        <dbReference type="EC" id="4.2.3.4"/>
    </reaction>
</comment>
<evidence type="ECO:0000256" key="14">
    <source>
        <dbReference type="ARBA" id="ARBA00023027"/>
    </source>
</evidence>
<dbReference type="FunFam" id="3.40.50.1970:FF:000007">
    <property type="entry name" value="Pentafunctional AROM polypeptide"/>
    <property type="match status" value="1"/>
</dbReference>
<comment type="function">
    <text evidence="18">Catalyzes the conversion of 3-deoxy-D-arabino-heptulosonate 7-phosphate (DAHP) to dehydroquinate (DHQ).</text>
</comment>
<dbReference type="KEGG" id="csq:CSCA_1661"/>
<feature type="binding site" evidence="18">
    <location>
        <position position="185"/>
    </location>
    <ligand>
        <name>Zn(2+)</name>
        <dbReference type="ChEBI" id="CHEBI:29105"/>
    </ligand>
</feature>
<dbReference type="InterPro" id="IPR016037">
    <property type="entry name" value="DHQ_synth_AroB"/>
</dbReference>
<dbReference type="Gene3D" id="1.20.1090.10">
    <property type="entry name" value="Dehydroquinate synthase-like - alpha domain"/>
    <property type="match status" value="1"/>
</dbReference>
<evidence type="ECO:0000256" key="4">
    <source>
        <dbReference type="ARBA" id="ARBA00004496"/>
    </source>
</evidence>
<keyword evidence="11 18" id="KW-0479">Metal-binding</keyword>
<feature type="binding site" evidence="18">
    <location>
        <begin position="106"/>
        <end position="110"/>
    </location>
    <ligand>
        <name>NAD(+)</name>
        <dbReference type="ChEBI" id="CHEBI:57540"/>
    </ligand>
</feature>
<dbReference type="GO" id="GO:0046872">
    <property type="term" value="F:metal ion binding"/>
    <property type="evidence" value="ECO:0007669"/>
    <property type="project" value="UniProtKB-KW"/>
</dbReference>
<dbReference type="InterPro" id="IPR030960">
    <property type="entry name" value="DHQS/DOIS_N"/>
</dbReference>
<dbReference type="UniPathway" id="UPA00053">
    <property type="reaction ID" value="UER00085"/>
</dbReference>
<keyword evidence="16 18" id="KW-0456">Lyase</keyword>
<dbReference type="Pfam" id="PF24621">
    <property type="entry name" value="DHQS_C"/>
    <property type="match status" value="1"/>
</dbReference>
<feature type="binding site" evidence="18">
    <location>
        <position position="143"/>
    </location>
    <ligand>
        <name>NAD(+)</name>
        <dbReference type="ChEBI" id="CHEBI:57540"/>
    </ligand>
</feature>
<sequence length="353" mass="40362">MKIIEVKLKDNSYKIYIEKNIFEKIAAYLKENHENKKILIVTDKNLEKLYVKALNKTIQDKNFKTKIISIEPGEKSKSIDTLKKLYEDFTNFNLTRGDLILTFGGGVVGDLGGFAAATYLRGIPYIQIPTSLLAQVDSSVGGKVAVDLPWGKNLVGSFYQPKAVFIDPELLKTLDKRFLHDGLAEVIKYGCIRDESIFRTLMNYKDDEELLENIEKIIYTCCNIKKKVVESDEKDLGERMILNFGHTLGHAVEEYFNYSKYTHGEAVAIGMAEITRRSEELNITKIGTHNFIKKILMKYGLPYKRIEMDKEKILHTIKLDKKSSGENINLILLNKIGEGFIKKVSIKEIENYI</sequence>
<evidence type="ECO:0000256" key="10">
    <source>
        <dbReference type="ARBA" id="ARBA00022605"/>
    </source>
</evidence>
<feature type="domain" description="3-dehydroquinate synthase N-terminal" evidence="19">
    <location>
        <begin position="68"/>
        <end position="179"/>
    </location>
</feature>
<evidence type="ECO:0000313" key="22">
    <source>
        <dbReference type="Proteomes" id="UP000033115"/>
    </source>
</evidence>
<evidence type="ECO:0000256" key="16">
    <source>
        <dbReference type="ARBA" id="ARBA00023239"/>
    </source>
</evidence>
<dbReference type="HOGENOM" id="CLU_001201_0_1_9"/>
<keyword evidence="14 18" id="KW-0520">NAD</keyword>
<evidence type="ECO:0000256" key="17">
    <source>
        <dbReference type="ARBA" id="ARBA00023285"/>
    </source>
</evidence>
<reference evidence="21 22" key="1">
    <citation type="journal article" date="2015" name="J. Biotechnol.">
        <title>Complete genome sequence of a malodorant-producing acetogen, Clostridium scatologenes ATCC 25775(T).</title>
        <authorList>
            <person name="Zhu Z."/>
            <person name="Guo T."/>
            <person name="Zheng H."/>
            <person name="Song T."/>
            <person name="Ouyang P."/>
            <person name="Xie J."/>
        </authorList>
    </citation>
    <scope>NUCLEOTIDE SEQUENCE [LARGE SCALE GENOMIC DNA]</scope>
    <source>
        <strain evidence="21 22">ATCC 25775</strain>
    </source>
</reference>
<keyword evidence="9 18" id="KW-0963">Cytoplasm</keyword>
<evidence type="ECO:0000256" key="18">
    <source>
        <dbReference type="HAMAP-Rule" id="MF_00110"/>
    </source>
</evidence>
<dbReference type="GO" id="GO:0008652">
    <property type="term" value="P:amino acid biosynthetic process"/>
    <property type="evidence" value="ECO:0007669"/>
    <property type="project" value="UniProtKB-KW"/>
</dbReference>
<comment type="cofactor">
    <cofactor evidence="3">
        <name>Zn(2+)</name>
        <dbReference type="ChEBI" id="CHEBI:29105"/>
    </cofactor>
</comment>
<keyword evidence="12 18" id="KW-0547">Nucleotide-binding</keyword>
<dbReference type="HAMAP" id="MF_00110">
    <property type="entry name" value="DHQ_synthase"/>
    <property type="match status" value="1"/>
</dbReference>
<dbReference type="EMBL" id="CP009933">
    <property type="protein sequence ID" value="AKA68786.1"/>
    <property type="molecule type" value="Genomic_DNA"/>
</dbReference>
<proteinExistence type="inferred from homology"/>
<dbReference type="InterPro" id="IPR030963">
    <property type="entry name" value="DHQ_synth_fam"/>
</dbReference>
<evidence type="ECO:0000256" key="8">
    <source>
        <dbReference type="ARBA" id="ARBA00017684"/>
    </source>
</evidence>
<dbReference type="AlphaFoldDB" id="A0A0E3GQL6"/>
<evidence type="ECO:0000313" key="21">
    <source>
        <dbReference type="EMBL" id="AKA68786.1"/>
    </source>
</evidence>
<evidence type="ECO:0000256" key="9">
    <source>
        <dbReference type="ARBA" id="ARBA00022490"/>
    </source>
</evidence>
<gene>
    <name evidence="18" type="primary">aroB</name>
    <name evidence="21" type="ORF">CSCA_1661</name>
</gene>
<evidence type="ECO:0000256" key="12">
    <source>
        <dbReference type="ARBA" id="ARBA00022741"/>
    </source>
</evidence>
<dbReference type="InterPro" id="IPR056179">
    <property type="entry name" value="DHQS_C"/>
</dbReference>
<comment type="cofactor">
    <cofactor evidence="18">
        <name>Co(2+)</name>
        <dbReference type="ChEBI" id="CHEBI:48828"/>
    </cofactor>
    <cofactor evidence="18">
        <name>Zn(2+)</name>
        <dbReference type="ChEBI" id="CHEBI:29105"/>
    </cofactor>
    <text evidence="18">Binds 1 divalent metal cation per subunit. Can use either Co(2+) or Zn(2+).</text>
</comment>
<dbReference type="STRING" id="1548.CSCA_1661"/>
<keyword evidence="22" id="KW-1185">Reference proteome</keyword>
<dbReference type="GO" id="GO:0003856">
    <property type="term" value="F:3-dehydroquinate synthase activity"/>
    <property type="evidence" value="ECO:0007669"/>
    <property type="project" value="UniProtKB-UniRule"/>
</dbReference>
<comment type="pathway">
    <text evidence="5 18">Metabolic intermediate biosynthesis; chorismate biosynthesis; chorismate from D-erythrose 4-phosphate and phosphoenolpyruvate: step 2/7.</text>
</comment>
<evidence type="ECO:0000256" key="15">
    <source>
        <dbReference type="ARBA" id="ARBA00023141"/>
    </source>
</evidence>
<evidence type="ECO:0000256" key="6">
    <source>
        <dbReference type="ARBA" id="ARBA00005412"/>
    </source>
</evidence>
<keyword evidence="10 18" id="KW-0028">Amino-acid biosynthesis</keyword>
<dbReference type="PIRSF" id="PIRSF001455">
    <property type="entry name" value="DHQ_synth"/>
    <property type="match status" value="1"/>
</dbReference>
<keyword evidence="15 18" id="KW-0057">Aromatic amino acid biosynthesis</keyword>
<evidence type="ECO:0000256" key="2">
    <source>
        <dbReference type="ARBA" id="ARBA00001911"/>
    </source>
</evidence>
<feature type="domain" description="3-dehydroquinate synthase C-terminal" evidence="20">
    <location>
        <begin position="182"/>
        <end position="323"/>
    </location>
</feature>
<comment type="caution">
    <text evidence="18">Lacks conserved residue(s) required for the propagation of feature annotation.</text>
</comment>
<dbReference type="GO" id="GO:0000166">
    <property type="term" value="F:nucleotide binding"/>
    <property type="evidence" value="ECO:0007669"/>
    <property type="project" value="UniProtKB-KW"/>
</dbReference>
<accession>A0A0E3GQL6</accession>
<evidence type="ECO:0000256" key="5">
    <source>
        <dbReference type="ARBA" id="ARBA00004661"/>
    </source>
</evidence>
<feature type="binding site" evidence="18">
    <location>
        <position position="246"/>
    </location>
    <ligand>
        <name>Zn(2+)</name>
        <dbReference type="ChEBI" id="CHEBI:29105"/>
    </ligand>
</feature>
<comment type="cofactor">
    <cofactor evidence="2 18">
        <name>NAD(+)</name>
        <dbReference type="ChEBI" id="CHEBI:57540"/>
    </cofactor>
</comment>
<dbReference type="InterPro" id="IPR050071">
    <property type="entry name" value="Dehydroquinate_synthase"/>
</dbReference>
<feature type="binding site" evidence="18">
    <location>
        <position position="152"/>
    </location>
    <ligand>
        <name>NAD(+)</name>
        <dbReference type="ChEBI" id="CHEBI:57540"/>
    </ligand>
</feature>
<dbReference type="Pfam" id="PF01761">
    <property type="entry name" value="DHQ_synthase"/>
    <property type="match status" value="1"/>
</dbReference>
<protein>
    <recommendedName>
        <fullName evidence="8 18">3-dehydroquinate synthase</fullName>
        <shortName evidence="18">DHQS</shortName>
        <ecNumber evidence="7 18">4.2.3.4</ecNumber>
    </recommendedName>
</protein>
<dbReference type="GO" id="GO:0009423">
    <property type="term" value="P:chorismate biosynthetic process"/>
    <property type="evidence" value="ECO:0007669"/>
    <property type="project" value="UniProtKB-UniRule"/>
</dbReference>
<dbReference type="PANTHER" id="PTHR43622:SF7">
    <property type="entry name" value="3-DEHYDROQUINATE SYNTHASE, CHLOROPLASTIC"/>
    <property type="match status" value="1"/>
</dbReference>
<evidence type="ECO:0000256" key="3">
    <source>
        <dbReference type="ARBA" id="ARBA00001947"/>
    </source>
</evidence>
<evidence type="ECO:0000256" key="11">
    <source>
        <dbReference type="ARBA" id="ARBA00022723"/>
    </source>
</evidence>
<dbReference type="Proteomes" id="UP000033115">
    <property type="component" value="Chromosome"/>
</dbReference>
<comment type="subcellular location">
    <subcellularLocation>
        <location evidence="4 18">Cytoplasm</location>
    </subcellularLocation>
</comment>
<dbReference type="GO" id="GO:0009073">
    <property type="term" value="P:aromatic amino acid family biosynthetic process"/>
    <property type="evidence" value="ECO:0007669"/>
    <property type="project" value="UniProtKB-KW"/>
</dbReference>
<comment type="similarity">
    <text evidence="6 18">Belongs to the sugar phosphate cyclases superfamily. Dehydroquinate synthase family.</text>
</comment>
<feature type="binding site" evidence="18">
    <location>
        <position position="263"/>
    </location>
    <ligand>
        <name>Zn(2+)</name>
        <dbReference type="ChEBI" id="CHEBI:29105"/>
    </ligand>
</feature>
<dbReference type="CDD" id="cd08195">
    <property type="entry name" value="DHQS"/>
    <property type="match status" value="1"/>
</dbReference>
<evidence type="ECO:0000256" key="1">
    <source>
        <dbReference type="ARBA" id="ARBA00001393"/>
    </source>
</evidence>
<dbReference type="EC" id="4.2.3.4" evidence="7 18"/>
<feature type="binding site" evidence="18">
    <location>
        <begin position="130"/>
        <end position="131"/>
    </location>
    <ligand>
        <name>NAD(+)</name>
        <dbReference type="ChEBI" id="CHEBI:57540"/>
    </ligand>
</feature>
<dbReference type="GO" id="GO:0005737">
    <property type="term" value="C:cytoplasm"/>
    <property type="evidence" value="ECO:0007669"/>
    <property type="project" value="UniProtKB-SubCell"/>
</dbReference>